<evidence type="ECO:0000259" key="12">
    <source>
        <dbReference type="Pfam" id="PF10512"/>
    </source>
</evidence>
<dbReference type="GO" id="GO:0051233">
    <property type="term" value="C:spindle midzone"/>
    <property type="evidence" value="ECO:0007669"/>
    <property type="project" value="TreeGrafter"/>
</dbReference>
<feature type="region of interest" description="Disordered" evidence="10">
    <location>
        <begin position="300"/>
        <end position="371"/>
    </location>
</feature>
<evidence type="ECO:0000256" key="6">
    <source>
        <dbReference type="ARBA" id="ARBA00022776"/>
    </source>
</evidence>
<evidence type="ECO:0000256" key="9">
    <source>
        <dbReference type="ARBA" id="ARBA00023328"/>
    </source>
</evidence>
<keyword evidence="9" id="KW-0137">Centromere</keyword>
<evidence type="ECO:0000256" key="4">
    <source>
        <dbReference type="ARBA" id="ARBA00022454"/>
    </source>
</evidence>
<keyword evidence="5" id="KW-0132">Cell division</keyword>
<evidence type="ECO:0000256" key="8">
    <source>
        <dbReference type="ARBA" id="ARBA00023306"/>
    </source>
</evidence>
<feature type="compositionally biased region" description="Low complexity" evidence="10">
    <location>
        <begin position="309"/>
        <end position="337"/>
    </location>
</feature>
<evidence type="ECO:0000256" key="2">
    <source>
        <dbReference type="ARBA" id="ARBA00004584"/>
    </source>
</evidence>
<evidence type="ECO:0000256" key="10">
    <source>
        <dbReference type="SAM" id="MobiDB-lite"/>
    </source>
</evidence>
<comment type="subcellular location">
    <subcellularLocation>
        <location evidence="2">Chromosome</location>
        <location evidence="2">Centromere</location>
    </subcellularLocation>
    <subcellularLocation>
        <location evidence="1">Nucleus</location>
    </subcellularLocation>
</comment>
<proteinExistence type="inferred from homology"/>
<feature type="compositionally biased region" description="Basic and acidic residues" evidence="10">
    <location>
        <begin position="345"/>
        <end position="360"/>
    </location>
</feature>
<dbReference type="InterPro" id="IPR018851">
    <property type="entry name" value="Borealin_N"/>
</dbReference>
<evidence type="ECO:0008006" key="15">
    <source>
        <dbReference type="Google" id="ProtNLM"/>
    </source>
</evidence>
<feature type="region of interest" description="Disordered" evidence="10">
    <location>
        <begin position="109"/>
        <end position="247"/>
    </location>
</feature>
<dbReference type="InterPro" id="IPR018867">
    <property type="entry name" value="Cell_div_borealin"/>
</dbReference>
<name>A0A8K0UVN0_9AGAR</name>
<dbReference type="GO" id="GO:0032133">
    <property type="term" value="C:chromosome passenger complex"/>
    <property type="evidence" value="ECO:0007669"/>
    <property type="project" value="TreeGrafter"/>
</dbReference>
<gene>
    <name evidence="13" type="ORF">BXZ70DRAFT_1005229</name>
</gene>
<dbReference type="GO" id="GO:0000070">
    <property type="term" value="P:mitotic sister chromatid segregation"/>
    <property type="evidence" value="ECO:0007669"/>
    <property type="project" value="TreeGrafter"/>
</dbReference>
<keyword evidence="6" id="KW-0498">Mitosis</keyword>
<feature type="domain" description="Borealin C-terminal" evidence="12">
    <location>
        <begin position="212"/>
        <end position="254"/>
    </location>
</feature>
<reference evidence="13" key="1">
    <citation type="journal article" date="2021" name="New Phytol.">
        <title>Evolutionary innovations through gain and loss of genes in the ectomycorrhizal Boletales.</title>
        <authorList>
            <person name="Wu G."/>
            <person name="Miyauchi S."/>
            <person name="Morin E."/>
            <person name="Kuo A."/>
            <person name="Drula E."/>
            <person name="Varga T."/>
            <person name="Kohler A."/>
            <person name="Feng B."/>
            <person name="Cao Y."/>
            <person name="Lipzen A."/>
            <person name="Daum C."/>
            <person name="Hundley H."/>
            <person name="Pangilinan J."/>
            <person name="Johnson J."/>
            <person name="Barry K."/>
            <person name="LaButti K."/>
            <person name="Ng V."/>
            <person name="Ahrendt S."/>
            <person name="Min B."/>
            <person name="Choi I.G."/>
            <person name="Park H."/>
            <person name="Plett J.M."/>
            <person name="Magnuson J."/>
            <person name="Spatafora J.W."/>
            <person name="Nagy L.G."/>
            <person name="Henrissat B."/>
            <person name="Grigoriev I.V."/>
            <person name="Yang Z.L."/>
            <person name="Xu J."/>
            <person name="Martin F.M."/>
        </authorList>
    </citation>
    <scope>NUCLEOTIDE SEQUENCE</scope>
    <source>
        <strain evidence="13">KKN 215</strain>
    </source>
</reference>
<dbReference type="InterPro" id="IPR046466">
    <property type="entry name" value="Borealin_C"/>
</dbReference>
<evidence type="ECO:0000256" key="3">
    <source>
        <dbReference type="ARBA" id="ARBA00009914"/>
    </source>
</evidence>
<dbReference type="PANTHER" id="PTHR16040">
    <property type="entry name" value="AUSTRALIN, ISOFORM A-RELATED"/>
    <property type="match status" value="1"/>
</dbReference>
<dbReference type="OrthoDB" id="2392550at2759"/>
<evidence type="ECO:0000313" key="14">
    <source>
        <dbReference type="Proteomes" id="UP000813824"/>
    </source>
</evidence>
<keyword evidence="8" id="KW-0131">Cell cycle</keyword>
<evidence type="ECO:0000313" key="13">
    <source>
        <dbReference type="EMBL" id="KAH8104720.1"/>
    </source>
</evidence>
<accession>A0A8K0UVN0</accession>
<dbReference type="EMBL" id="JAEVFJ010000005">
    <property type="protein sequence ID" value="KAH8104720.1"/>
    <property type="molecule type" value="Genomic_DNA"/>
</dbReference>
<dbReference type="Pfam" id="PF10444">
    <property type="entry name" value="Nbl1_Borealin_N"/>
    <property type="match status" value="1"/>
</dbReference>
<evidence type="ECO:0000256" key="7">
    <source>
        <dbReference type="ARBA" id="ARBA00023242"/>
    </source>
</evidence>
<feature type="compositionally biased region" description="Polar residues" evidence="10">
    <location>
        <begin position="159"/>
        <end position="185"/>
    </location>
</feature>
<protein>
    <recommendedName>
        <fullName evidence="15">Borealin N-terminal domain-containing protein</fullName>
    </recommendedName>
</protein>
<evidence type="ECO:0000256" key="1">
    <source>
        <dbReference type="ARBA" id="ARBA00004123"/>
    </source>
</evidence>
<feature type="compositionally biased region" description="Polar residues" evidence="10">
    <location>
        <begin position="210"/>
        <end position="233"/>
    </location>
</feature>
<evidence type="ECO:0000256" key="5">
    <source>
        <dbReference type="ARBA" id="ARBA00022618"/>
    </source>
</evidence>
<dbReference type="AlphaFoldDB" id="A0A8K0UVN0"/>
<evidence type="ECO:0000259" key="11">
    <source>
        <dbReference type="Pfam" id="PF10444"/>
    </source>
</evidence>
<keyword evidence="14" id="KW-1185">Reference proteome</keyword>
<dbReference type="Proteomes" id="UP000813824">
    <property type="component" value="Unassembled WGS sequence"/>
</dbReference>
<keyword evidence="7" id="KW-0539">Nucleus</keyword>
<keyword evidence="4" id="KW-0158">Chromosome</keyword>
<comment type="caution">
    <text evidence="13">The sequence shown here is derived from an EMBL/GenBank/DDBJ whole genome shotgun (WGS) entry which is preliminary data.</text>
</comment>
<dbReference type="GO" id="GO:0005634">
    <property type="term" value="C:nucleus"/>
    <property type="evidence" value="ECO:0007669"/>
    <property type="project" value="UniProtKB-SubCell"/>
</dbReference>
<organism evidence="13 14">
    <name type="scientific">Cristinia sonorae</name>
    <dbReference type="NCBI Taxonomy" id="1940300"/>
    <lineage>
        <taxon>Eukaryota</taxon>
        <taxon>Fungi</taxon>
        <taxon>Dikarya</taxon>
        <taxon>Basidiomycota</taxon>
        <taxon>Agaricomycotina</taxon>
        <taxon>Agaricomycetes</taxon>
        <taxon>Agaricomycetidae</taxon>
        <taxon>Agaricales</taxon>
        <taxon>Pleurotineae</taxon>
        <taxon>Stephanosporaceae</taxon>
        <taxon>Cristinia</taxon>
    </lineage>
</organism>
<dbReference type="Pfam" id="PF10512">
    <property type="entry name" value="Borealin"/>
    <property type="match status" value="1"/>
</dbReference>
<sequence length="429" mass="46731">MATSQPTHKKYTAEEKAQLLANLDLEVAHRTRQFESWLADALENFRIHQEGLILRVPRLVRDVTMREFAKYNGDVQECLKGIQRERLGGEAAMTTTIDKSTRKRKWVESQETAVAGGEDVGESSKGSKTARMAVATPKKKNVPFPAPGTAGRSRLPITKTPSTARINPSMQQRMASPSPHKSNANKGVLFPKLGPGSRPASPSKQPPSPHKNQPQSRVPSTSTFNPAITTTSHPRWPRRDESMLSVNGSPLANPYQLGMGFAGWLSANPDMPATDGNLKNPQQPHTHKRTNSIIVRSASGSHTHTRTNSQAGSSLQASQLSSTSQTHSRSNSSHTNGFVPTRNKTPPDDAQNNRDNDPKTPMRPSLSLPTPAAMVAVPTKDGHVLEFDPLNTTPAEIDALEGITDSAKKQARADIGRLVMQAVELWKIT</sequence>
<feature type="domain" description="Borealin N-terminal" evidence="11">
    <location>
        <begin position="15"/>
        <end position="70"/>
    </location>
</feature>
<dbReference type="PANTHER" id="PTHR16040:SF7">
    <property type="entry name" value="AUSTRALIN, ISOFORM A-RELATED"/>
    <property type="match status" value="1"/>
</dbReference>
<dbReference type="GO" id="GO:0051301">
    <property type="term" value="P:cell division"/>
    <property type="evidence" value="ECO:0007669"/>
    <property type="project" value="UniProtKB-KW"/>
</dbReference>
<comment type="similarity">
    <text evidence="3">Belongs to the borealin family.</text>
</comment>
<dbReference type="GO" id="GO:0000775">
    <property type="term" value="C:chromosome, centromeric region"/>
    <property type="evidence" value="ECO:0007669"/>
    <property type="project" value="UniProtKB-SubCell"/>
</dbReference>